<organism evidence="2">
    <name type="scientific">bioreactor metagenome</name>
    <dbReference type="NCBI Taxonomy" id="1076179"/>
    <lineage>
        <taxon>unclassified sequences</taxon>
        <taxon>metagenomes</taxon>
        <taxon>ecological metagenomes</taxon>
    </lineage>
</organism>
<evidence type="ECO:0008006" key="3">
    <source>
        <dbReference type="Google" id="ProtNLM"/>
    </source>
</evidence>
<accession>A0A645AFA8</accession>
<keyword evidence="1" id="KW-1133">Transmembrane helix</keyword>
<dbReference type="PANTHER" id="PTHR31446">
    <property type="entry name" value="ACID PHOSPHATASE/VANADIUM-DEPENDENT HALOPEROXIDASE-RELATED PROTEIN"/>
    <property type="match status" value="1"/>
</dbReference>
<gene>
    <name evidence="2" type="ORF">SDC9_98146</name>
</gene>
<dbReference type="PANTHER" id="PTHR31446:SF29">
    <property type="entry name" value="ACID PHOSPHATASE_VANADIUM-DEPENDENT HALOPEROXIDASE-RELATED PROTEIN"/>
    <property type="match status" value="1"/>
</dbReference>
<evidence type="ECO:0000256" key="1">
    <source>
        <dbReference type="SAM" id="Phobius"/>
    </source>
</evidence>
<dbReference type="Pfam" id="PF02681">
    <property type="entry name" value="DUF212"/>
    <property type="match status" value="1"/>
</dbReference>
<dbReference type="InterPro" id="IPR003832">
    <property type="entry name" value="DUF212"/>
</dbReference>
<sequence length="146" mass="15999">MNGFQEFLANRYLGAAFIAAFLAQLSKVLVYYLLERRWNWRLMNRSGGMPSSHTAAMMAITVMAGRLIGLDSGAFAISATMTTIVMYDASGVRRAAGDQAKILNYIILQIPDLQELQIRQLKEIIGHTPIEVLAGAFLGLAVGFAM</sequence>
<keyword evidence="1" id="KW-0472">Membrane</keyword>
<feature type="transmembrane region" description="Helical" evidence="1">
    <location>
        <begin position="55"/>
        <end position="77"/>
    </location>
</feature>
<reference evidence="2" key="1">
    <citation type="submission" date="2019-08" db="EMBL/GenBank/DDBJ databases">
        <authorList>
            <person name="Kucharzyk K."/>
            <person name="Murdoch R.W."/>
            <person name="Higgins S."/>
            <person name="Loffler F."/>
        </authorList>
    </citation>
    <scope>NUCLEOTIDE SEQUENCE</scope>
</reference>
<comment type="caution">
    <text evidence="2">The sequence shown here is derived from an EMBL/GenBank/DDBJ whole genome shotgun (WGS) entry which is preliminary data.</text>
</comment>
<protein>
    <recommendedName>
        <fullName evidence="3">Divergent PAP2 family protein</fullName>
    </recommendedName>
</protein>
<dbReference type="AlphaFoldDB" id="A0A645AFA8"/>
<name>A0A645AFA8_9ZZZZ</name>
<proteinExistence type="predicted"/>
<evidence type="ECO:0000313" key="2">
    <source>
        <dbReference type="EMBL" id="MPM51398.1"/>
    </source>
</evidence>
<feature type="transmembrane region" description="Helical" evidence="1">
    <location>
        <begin position="12"/>
        <end position="34"/>
    </location>
</feature>
<keyword evidence="1" id="KW-0812">Transmembrane</keyword>
<dbReference type="EMBL" id="VSSQ01013397">
    <property type="protein sequence ID" value="MPM51398.1"/>
    <property type="molecule type" value="Genomic_DNA"/>
</dbReference>